<sequence length="246" mass="28865">MGFSGPLFTWTRGDLSQRLDRCLCNKQWYDMFPLSGIVHLPMLGSDHRLVIFMSEHVAQNNGNRSFRFLSVWNDHPDFERLLKDSWDSNTVMFDNLVSFQGKSRVWNYEVFRHIGKHKARLLARIKGVELAPERAWSPSLVDLDTTLKKELSEVLLQEEKLWHQKSRCKWITNGDRNTKFFHASTLVRRRKNTIRRLKLDKKNWDTIGASIFKFVCNFFESGTLEDLANQKLLVLLPKVANPEDIK</sequence>
<proteinExistence type="predicted"/>
<dbReference type="InterPro" id="IPR036691">
    <property type="entry name" value="Endo/exonu/phosph_ase_sf"/>
</dbReference>
<evidence type="ECO:0000313" key="2">
    <source>
        <dbReference type="Proteomes" id="UP001396334"/>
    </source>
</evidence>
<comment type="caution">
    <text evidence="1">The sequence shown here is derived from an EMBL/GenBank/DDBJ whole genome shotgun (WGS) entry which is preliminary data.</text>
</comment>
<keyword evidence="2" id="KW-1185">Reference proteome</keyword>
<protein>
    <submittedName>
        <fullName evidence="1">Uncharacterized protein</fullName>
    </submittedName>
</protein>
<name>A0ABR2ST71_9ROSI</name>
<evidence type="ECO:0000313" key="1">
    <source>
        <dbReference type="EMBL" id="KAK9028322.1"/>
    </source>
</evidence>
<dbReference type="PANTHER" id="PTHR33710:SF79">
    <property type="entry name" value="OS06G0205337 PROTEIN"/>
    <property type="match status" value="1"/>
</dbReference>
<gene>
    <name evidence="1" type="ORF">V6N11_068129</name>
</gene>
<dbReference type="SUPFAM" id="SSF56219">
    <property type="entry name" value="DNase I-like"/>
    <property type="match status" value="1"/>
</dbReference>
<reference evidence="1 2" key="1">
    <citation type="journal article" date="2024" name="G3 (Bethesda)">
        <title>Genome assembly of Hibiscus sabdariffa L. provides insights into metabolisms of medicinal natural products.</title>
        <authorList>
            <person name="Kim T."/>
        </authorList>
    </citation>
    <scope>NUCLEOTIDE SEQUENCE [LARGE SCALE GENOMIC DNA]</scope>
    <source>
        <strain evidence="1">TK-2024</strain>
        <tissue evidence="1">Old leaves</tissue>
    </source>
</reference>
<dbReference type="EMBL" id="JBBPBN010000012">
    <property type="protein sequence ID" value="KAK9028322.1"/>
    <property type="molecule type" value="Genomic_DNA"/>
</dbReference>
<dbReference type="PANTHER" id="PTHR33710">
    <property type="entry name" value="BNAC02G09200D PROTEIN"/>
    <property type="match status" value="1"/>
</dbReference>
<dbReference type="Proteomes" id="UP001396334">
    <property type="component" value="Unassembled WGS sequence"/>
</dbReference>
<organism evidence="1 2">
    <name type="scientific">Hibiscus sabdariffa</name>
    <name type="common">roselle</name>
    <dbReference type="NCBI Taxonomy" id="183260"/>
    <lineage>
        <taxon>Eukaryota</taxon>
        <taxon>Viridiplantae</taxon>
        <taxon>Streptophyta</taxon>
        <taxon>Embryophyta</taxon>
        <taxon>Tracheophyta</taxon>
        <taxon>Spermatophyta</taxon>
        <taxon>Magnoliopsida</taxon>
        <taxon>eudicotyledons</taxon>
        <taxon>Gunneridae</taxon>
        <taxon>Pentapetalae</taxon>
        <taxon>rosids</taxon>
        <taxon>malvids</taxon>
        <taxon>Malvales</taxon>
        <taxon>Malvaceae</taxon>
        <taxon>Malvoideae</taxon>
        <taxon>Hibiscus</taxon>
    </lineage>
</organism>
<accession>A0ABR2ST71</accession>